<evidence type="ECO:0000313" key="2">
    <source>
        <dbReference type="EMBL" id="OQP45483.1"/>
    </source>
</evidence>
<dbReference type="Proteomes" id="UP000192277">
    <property type="component" value="Unassembled WGS sequence"/>
</dbReference>
<keyword evidence="3" id="KW-1185">Reference proteome</keyword>
<evidence type="ECO:0000256" key="1">
    <source>
        <dbReference type="SAM" id="Phobius"/>
    </source>
</evidence>
<sequence length="221" mass="26361">MTVYFTVNTLSEFLCFAISLFCLYRDKDKAWKGFILFLMLTCITEIAGIYIRNELHKHNFMLYNIFLVVECTVLNLFFYHLIKTNDSLKKLLVAWLVFFLIFYFYELYTLHFRAYVSTSSTVMSVEIVLVSIYFYYRLLKEEKFRQLSTYAPFWWVNGTICFYFAGMACNIFFKYLVQDVASSPGVTHSARYVVFSILNVILYACWSYSFICRYFQRTSIP</sequence>
<dbReference type="EMBL" id="LWBO01000019">
    <property type="protein sequence ID" value="OQP45483.1"/>
    <property type="molecule type" value="Genomic_DNA"/>
</dbReference>
<proteinExistence type="predicted"/>
<organism evidence="2 3">
    <name type="scientific">Niastella koreensis</name>
    <dbReference type="NCBI Taxonomy" id="354356"/>
    <lineage>
        <taxon>Bacteria</taxon>
        <taxon>Pseudomonadati</taxon>
        <taxon>Bacteroidota</taxon>
        <taxon>Chitinophagia</taxon>
        <taxon>Chitinophagales</taxon>
        <taxon>Chitinophagaceae</taxon>
        <taxon>Niastella</taxon>
    </lineage>
</organism>
<reference evidence="2 3" key="1">
    <citation type="submission" date="2016-04" db="EMBL/GenBank/DDBJ databases">
        <authorList>
            <person name="Chen L."/>
            <person name="Zhuang W."/>
            <person name="Wang G."/>
        </authorList>
    </citation>
    <scope>NUCLEOTIDE SEQUENCE [LARGE SCALE GENOMIC DNA]</scope>
    <source>
        <strain evidence="3">GR20</strain>
    </source>
</reference>
<keyword evidence="1" id="KW-0812">Transmembrane</keyword>
<feature type="transmembrane region" description="Helical" evidence="1">
    <location>
        <begin position="31"/>
        <end position="51"/>
    </location>
</feature>
<keyword evidence="1" id="KW-0472">Membrane</keyword>
<comment type="caution">
    <text evidence="2">The sequence shown here is derived from an EMBL/GenBank/DDBJ whole genome shotgun (WGS) entry which is preliminary data.</text>
</comment>
<feature type="transmembrane region" description="Helical" evidence="1">
    <location>
        <begin position="6"/>
        <end position="24"/>
    </location>
</feature>
<evidence type="ECO:0000313" key="3">
    <source>
        <dbReference type="Proteomes" id="UP000192277"/>
    </source>
</evidence>
<keyword evidence="1" id="KW-1133">Transmembrane helix</keyword>
<protein>
    <submittedName>
        <fullName evidence="2">Uncharacterized protein</fullName>
    </submittedName>
</protein>
<name>A0ABX3NV04_9BACT</name>
<accession>A0ABX3NV04</accession>
<feature type="transmembrane region" description="Helical" evidence="1">
    <location>
        <begin position="148"/>
        <end position="173"/>
    </location>
</feature>
<feature type="transmembrane region" description="Helical" evidence="1">
    <location>
        <begin position="193"/>
        <end position="215"/>
    </location>
</feature>
<feature type="transmembrane region" description="Helical" evidence="1">
    <location>
        <begin position="114"/>
        <end position="136"/>
    </location>
</feature>
<feature type="transmembrane region" description="Helical" evidence="1">
    <location>
        <begin position="91"/>
        <end position="108"/>
    </location>
</feature>
<feature type="transmembrane region" description="Helical" evidence="1">
    <location>
        <begin position="63"/>
        <end position="82"/>
    </location>
</feature>
<gene>
    <name evidence="2" type="ORF">A4D02_33015</name>
</gene>